<reference evidence="14" key="1">
    <citation type="journal article" date="2019" name="Int. J. Syst. Evol. Microbiol.">
        <title>The Global Catalogue of Microorganisms (GCM) 10K type strain sequencing project: providing services to taxonomists for standard genome sequencing and annotation.</title>
        <authorList>
            <consortium name="The Broad Institute Genomics Platform"/>
            <consortium name="The Broad Institute Genome Sequencing Center for Infectious Disease"/>
            <person name="Wu L."/>
            <person name="Ma J."/>
        </authorList>
    </citation>
    <scope>NUCLEOTIDE SEQUENCE [LARGE SCALE GENOMIC DNA]</scope>
    <source>
        <strain evidence="14">CCUG 59685</strain>
    </source>
</reference>
<dbReference type="Proteomes" id="UP001597106">
    <property type="component" value="Unassembled WGS sequence"/>
</dbReference>
<evidence type="ECO:0000256" key="6">
    <source>
        <dbReference type="ARBA" id="ARBA00020597"/>
    </source>
</evidence>
<organism evidence="13 14">
    <name type="scientific">Methylophilus glucosoxydans</name>
    <dbReference type="NCBI Taxonomy" id="752553"/>
    <lineage>
        <taxon>Bacteria</taxon>
        <taxon>Pseudomonadati</taxon>
        <taxon>Pseudomonadota</taxon>
        <taxon>Betaproteobacteria</taxon>
        <taxon>Nitrosomonadales</taxon>
        <taxon>Methylophilaceae</taxon>
        <taxon>Methylophilus</taxon>
    </lineage>
</organism>
<dbReference type="GO" id="GO:0018759">
    <property type="term" value="F:methenyltetrahydromethanopterin cyclohydrolase activity"/>
    <property type="evidence" value="ECO:0007669"/>
    <property type="project" value="UniProtKB-EC"/>
</dbReference>
<evidence type="ECO:0000256" key="2">
    <source>
        <dbReference type="ARBA" id="ARBA00004496"/>
    </source>
</evidence>
<dbReference type="EMBL" id="JBHTJW010000002">
    <property type="protein sequence ID" value="MFD0930262.1"/>
    <property type="molecule type" value="Genomic_DNA"/>
</dbReference>
<evidence type="ECO:0000256" key="9">
    <source>
        <dbReference type="ARBA" id="ARBA00022801"/>
    </source>
</evidence>
<protein>
    <recommendedName>
        <fullName evidence="6 12">Methenyltetrahydromethanopterin cyclohydrolase</fullName>
        <ecNumber evidence="5 12">3.5.4.27</ecNumber>
    </recommendedName>
    <alternativeName>
        <fullName evidence="10 12">Methenyl-H4MPT cyclohydrolase</fullName>
    </alternativeName>
</protein>
<comment type="pathway">
    <text evidence="3 12">One-carbon metabolism; formaldehyde degradation; formate from formaldehyde (H(4)MPT route): step 3/5.</text>
</comment>
<name>A0ABW3GJS3_9PROT</name>
<dbReference type="EC" id="3.5.4.27" evidence="5 12"/>
<dbReference type="NCBIfam" id="TIGR03120">
    <property type="entry name" value="one_C_mch"/>
    <property type="match status" value="1"/>
</dbReference>
<comment type="similarity">
    <text evidence="4 12">Belongs to the MCH family.</text>
</comment>
<evidence type="ECO:0000256" key="3">
    <source>
        <dbReference type="ARBA" id="ARBA00005087"/>
    </source>
</evidence>
<comment type="subcellular location">
    <subcellularLocation>
        <location evidence="2 12">Cytoplasm</location>
    </subcellularLocation>
</comment>
<dbReference type="HAMAP" id="MF_00486">
    <property type="entry name" value="McH"/>
    <property type="match status" value="1"/>
</dbReference>
<evidence type="ECO:0000256" key="7">
    <source>
        <dbReference type="ARBA" id="ARBA00022490"/>
    </source>
</evidence>
<keyword evidence="8 12" id="KW-0554">One-carbon metabolism</keyword>
<sequence>MSASTSNSISTNEQPSSISVQRYSAPLVAELVANAAALGCVVSTHETGATIVDAGIQVPGGLEAGRLIAEICMGGLGNVALRHVPQFANWPLSVVVTAKQPVIACLGSQYAGWALSHEKFFSLGSGPARAIAQREEVFKDINYRDQGEQSVLVLETDKVPPAAVIEKVSKDTGLPANKLTFILTPTRSVAGSLQVTARVLEVALHKCHALHFDLSAIVDGYGIAPVPAPSPDFIVGMGRTNDAILFGGFVQLFVNTDDAAAEALATQLPSSASKDYGRPFAEVFKAVNMDFYQIDPMLFSPAKVSVSNVKTGRTFFAGKFNEDLLNQSFGS</sequence>
<accession>A0ABW3GJS3</accession>
<comment type="catalytic activity">
    <reaction evidence="11 12">
        <text>5,10-methenyl-5,6,7,8-tetrahydromethanopterin + H2O = N(5)-formyl-5,6,7,8-tetrahydromethanopterin + H(+)</text>
        <dbReference type="Rhea" id="RHEA:19053"/>
        <dbReference type="ChEBI" id="CHEBI:15377"/>
        <dbReference type="ChEBI" id="CHEBI:15378"/>
        <dbReference type="ChEBI" id="CHEBI:58018"/>
        <dbReference type="ChEBI" id="CHEBI:58337"/>
        <dbReference type="EC" id="3.5.4.27"/>
    </reaction>
</comment>
<keyword evidence="7 12" id="KW-0963">Cytoplasm</keyword>
<dbReference type="RefSeq" id="WP_379076469.1">
    <property type="nucleotide sequence ID" value="NZ_JBHTJW010000002.1"/>
</dbReference>
<evidence type="ECO:0000256" key="12">
    <source>
        <dbReference type="HAMAP-Rule" id="MF_00486"/>
    </source>
</evidence>
<dbReference type="CDD" id="cd00545">
    <property type="entry name" value="MCH"/>
    <property type="match status" value="1"/>
</dbReference>
<evidence type="ECO:0000313" key="13">
    <source>
        <dbReference type="EMBL" id="MFD0930262.1"/>
    </source>
</evidence>
<evidence type="ECO:0000256" key="11">
    <source>
        <dbReference type="ARBA" id="ARBA00048684"/>
    </source>
</evidence>
<dbReference type="Pfam" id="PF02289">
    <property type="entry name" value="MCH"/>
    <property type="match status" value="1"/>
</dbReference>
<evidence type="ECO:0000256" key="1">
    <source>
        <dbReference type="ARBA" id="ARBA00004058"/>
    </source>
</evidence>
<evidence type="ECO:0000256" key="10">
    <source>
        <dbReference type="ARBA" id="ARBA00030468"/>
    </source>
</evidence>
<dbReference type="SUPFAM" id="SSF56199">
    <property type="entry name" value="Methenyltetrahydromethanopterin cyclohydrolase"/>
    <property type="match status" value="1"/>
</dbReference>
<evidence type="ECO:0000313" key="14">
    <source>
        <dbReference type="Proteomes" id="UP001597106"/>
    </source>
</evidence>
<comment type="function">
    <text evidence="1 12">Catalyzes the hydrolysis of methenyl-H(4)MPT(+) to 5-formyl-H(4)MPT.</text>
</comment>
<evidence type="ECO:0000256" key="4">
    <source>
        <dbReference type="ARBA" id="ARBA00006902"/>
    </source>
</evidence>
<proteinExistence type="inferred from homology"/>
<keyword evidence="9 12" id="KW-0378">Hydrolase</keyword>
<comment type="caution">
    <text evidence="13">The sequence shown here is derived from an EMBL/GenBank/DDBJ whole genome shotgun (WGS) entry which is preliminary data.</text>
</comment>
<keyword evidence="14" id="KW-1185">Reference proteome</keyword>
<evidence type="ECO:0000256" key="8">
    <source>
        <dbReference type="ARBA" id="ARBA00022563"/>
    </source>
</evidence>
<gene>
    <name evidence="12 13" type="primary">mch</name>
    <name evidence="13" type="ORF">ACFQ1T_10795</name>
</gene>
<dbReference type="InterPro" id="IPR003209">
    <property type="entry name" value="METHMP_CycHdrlase"/>
</dbReference>
<dbReference type="Gene3D" id="3.10.340.11">
    <property type="entry name" value="Methenyltetrahydromethanopterin Cyclohydrolase, Chain A, domain 1"/>
    <property type="match status" value="1"/>
</dbReference>
<dbReference type="Gene3D" id="3.30.1030.10">
    <property type="entry name" value="Methenyltetrahydromethanopterin Cyclohydrolase, Chain A, domain 2"/>
    <property type="match status" value="1"/>
</dbReference>
<evidence type="ECO:0000256" key="5">
    <source>
        <dbReference type="ARBA" id="ARBA00012765"/>
    </source>
</evidence>